<accession>A0ABP0V7M9</accession>
<reference evidence="1" key="1">
    <citation type="submission" date="2024-02" db="EMBL/GenBank/DDBJ databases">
        <authorList>
            <consortium name="ELIXIR-Norway"/>
            <consortium name="Elixir Norway"/>
        </authorList>
    </citation>
    <scope>NUCLEOTIDE SEQUENCE</scope>
</reference>
<dbReference type="Proteomes" id="UP001497444">
    <property type="component" value="Unassembled WGS sequence"/>
</dbReference>
<keyword evidence="2" id="KW-1185">Reference proteome</keyword>
<organism evidence="1 2">
    <name type="scientific">Sphagnum jensenii</name>
    <dbReference type="NCBI Taxonomy" id="128206"/>
    <lineage>
        <taxon>Eukaryota</taxon>
        <taxon>Viridiplantae</taxon>
        <taxon>Streptophyta</taxon>
        <taxon>Embryophyta</taxon>
        <taxon>Bryophyta</taxon>
        <taxon>Sphagnophytina</taxon>
        <taxon>Sphagnopsida</taxon>
        <taxon>Sphagnales</taxon>
        <taxon>Sphagnaceae</taxon>
        <taxon>Sphagnum</taxon>
    </lineage>
</organism>
<dbReference type="EMBL" id="CAXAQS010000075">
    <property type="protein sequence ID" value="CAK9249956.1"/>
    <property type="molecule type" value="Genomic_DNA"/>
</dbReference>
<name>A0ABP0V7M9_9BRYO</name>
<proteinExistence type="predicted"/>
<evidence type="ECO:0000313" key="2">
    <source>
        <dbReference type="Proteomes" id="UP001497444"/>
    </source>
</evidence>
<comment type="caution">
    <text evidence="1">The sequence shown here is derived from an EMBL/GenBank/DDBJ whole genome shotgun (WGS) entry which is preliminary data.</text>
</comment>
<gene>
    <name evidence="1" type="ORF">CSSPJE1EN1_LOCUS25334</name>
</gene>
<protein>
    <submittedName>
        <fullName evidence="1">Uncharacterized protein</fullName>
    </submittedName>
</protein>
<evidence type="ECO:0000313" key="1">
    <source>
        <dbReference type="EMBL" id="CAK9249956.1"/>
    </source>
</evidence>
<sequence>MSLETVETYFEAVISVGDISISSEIRDDSTDATESAEVMIDRDLPFEIIDIGTTAVDKVENDTVCKLAKDILAEVAIFEKFPDKLEKNNLNAAKWVLNDDVNEGVDELVEVVAVVDFDEDFER</sequence>